<dbReference type="EMBL" id="BARV01034206">
    <property type="protein sequence ID" value="GAI57678.1"/>
    <property type="molecule type" value="Genomic_DNA"/>
</dbReference>
<accession>X1PPC8</accession>
<reference evidence="1" key="1">
    <citation type="journal article" date="2014" name="Front. Microbiol.">
        <title>High frequency of phylogenetically diverse reductive dehalogenase-homologous genes in deep subseafloor sedimentary metagenomes.</title>
        <authorList>
            <person name="Kawai M."/>
            <person name="Futagami T."/>
            <person name="Toyoda A."/>
            <person name="Takaki Y."/>
            <person name="Nishi S."/>
            <person name="Hori S."/>
            <person name="Arai W."/>
            <person name="Tsubouchi T."/>
            <person name="Morono Y."/>
            <person name="Uchiyama I."/>
            <person name="Ito T."/>
            <person name="Fujiyama A."/>
            <person name="Inagaki F."/>
            <person name="Takami H."/>
        </authorList>
    </citation>
    <scope>NUCLEOTIDE SEQUENCE</scope>
    <source>
        <strain evidence="1">Expedition CK06-06</strain>
    </source>
</reference>
<comment type="caution">
    <text evidence="1">The sequence shown here is derived from an EMBL/GenBank/DDBJ whole genome shotgun (WGS) entry which is preliminary data.</text>
</comment>
<dbReference type="AlphaFoldDB" id="X1PPC8"/>
<evidence type="ECO:0000313" key="1">
    <source>
        <dbReference type="EMBL" id="GAI57678.1"/>
    </source>
</evidence>
<sequence>MGHCVVSKEWTNKGDFEAGALNNILVSGGHSKLELTRVALTGTGSWIFDGGAGRKFNWLGFESTKPNQKLIMRDDF</sequence>
<gene>
    <name evidence="1" type="ORF">S06H3_53623</name>
</gene>
<feature type="non-terminal residue" evidence="1">
    <location>
        <position position="76"/>
    </location>
</feature>
<name>X1PPC8_9ZZZZ</name>
<proteinExistence type="predicted"/>
<protein>
    <submittedName>
        <fullName evidence="1">Uncharacterized protein</fullName>
    </submittedName>
</protein>
<organism evidence="1">
    <name type="scientific">marine sediment metagenome</name>
    <dbReference type="NCBI Taxonomy" id="412755"/>
    <lineage>
        <taxon>unclassified sequences</taxon>
        <taxon>metagenomes</taxon>
        <taxon>ecological metagenomes</taxon>
    </lineage>
</organism>